<dbReference type="SUPFAM" id="SSF47413">
    <property type="entry name" value="lambda repressor-like DNA-binding domains"/>
    <property type="match status" value="1"/>
</dbReference>
<dbReference type="Proteomes" id="UP001596222">
    <property type="component" value="Unassembled WGS sequence"/>
</dbReference>
<sequence>MSSSPSSSAQAAREALAARLRELRLDAGLTGRDVAARCDWHPAKSSRLENAKTGPSDDDIRAWCRACGAEDQAADLIAASHTAESMYVQWRRLQRTGLRRLQESYVPLYERTRHFRVYSSRVIPGVLQTEEYARALLATIAEFRQLPDDSAEAASARVARSHVIREGGHSFALLMEEDVLYYRYGGVRAMSAQLGYLLSVMPLPSVSLGIIPRTAPRRMWGQETFTMFDDQRVHVELLTAKVTVTQPSDVITYARAFAELSKMAVHGSEARALVTAAISVLEE</sequence>
<dbReference type="PROSITE" id="PS50943">
    <property type="entry name" value="HTH_CROC1"/>
    <property type="match status" value="1"/>
</dbReference>
<accession>A0ABW0A3U6</accession>
<protein>
    <submittedName>
        <fullName evidence="2">Helix-turn-helix domain-containing protein</fullName>
    </submittedName>
</protein>
<dbReference type="InterPro" id="IPR010982">
    <property type="entry name" value="Lambda_DNA-bd_dom_sf"/>
</dbReference>
<keyword evidence="3" id="KW-1185">Reference proteome</keyword>
<dbReference type="InterPro" id="IPR043917">
    <property type="entry name" value="DUF5753"/>
</dbReference>
<comment type="caution">
    <text evidence="2">The sequence shown here is derived from an EMBL/GenBank/DDBJ whole genome shotgun (WGS) entry which is preliminary data.</text>
</comment>
<dbReference type="InterPro" id="IPR001387">
    <property type="entry name" value="Cro/C1-type_HTH"/>
</dbReference>
<organism evidence="2 3">
    <name type="scientific">Streptomyces aureoversilis</name>
    <dbReference type="NCBI Taxonomy" id="67277"/>
    <lineage>
        <taxon>Bacteria</taxon>
        <taxon>Bacillati</taxon>
        <taxon>Actinomycetota</taxon>
        <taxon>Actinomycetes</taxon>
        <taxon>Kitasatosporales</taxon>
        <taxon>Streptomycetaceae</taxon>
        <taxon>Streptomyces</taxon>
    </lineage>
</organism>
<evidence type="ECO:0000313" key="3">
    <source>
        <dbReference type="Proteomes" id="UP001596222"/>
    </source>
</evidence>
<gene>
    <name evidence="2" type="ORF">ACFPP6_23410</name>
</gene>
<feature type="domain" description="HTH cro/C1-type" evidence="1">
    <location>
        <begin position="20"/>
        <end position="76"/>
    </location>
</feature>
<dbReference type="Pfam" id="PF13560">
    <property type="entry name" value="HTH_31"/>
    <property type="match status" value="1"/>
</dbReference>
<dbReference type="RefSeq" id="WP_382045622.1">
    <property type="nucleotide sequence ID" value="NZ_JBHSKJ010000013.1"/>
</dbReference>
<dbReference type="CDD" id="cd00093">
    <property type="entry name" value="HTH_XRE"/>
    <property type="match status" value="1"/>
</dbReference>
<dbReference type="Gene3D" id="1.10.260.40">
    <property type="entry name" value="lambda repressor-like DNA-binding domains"/>
    <property type="match status" value="1"/>
</dbReference>
<proteinExistence type="predicted"/>
<evidence type="ECO:0000313" key="2">
    <source>
        <dbReference type="EMBL" id="MFC5147616.1"/>
    </source>
</evidence>
<dbReference type="Pfam" id="PF19054">
    <property type="entry name" value="DUF5753"/>
    <property type="match status" value="1"/>
</dbReference>
<reference evidence="3" key="1">
    <citation type="journal article" date="2019" name="Int. J. Syst. Evol. Microbiol.">
        <title>The Global Catalogue of Microorganisms (GCM) 10K type strain sequencing project: providing services to taxonomists for standard genome sequencing and annotation.</title>
        <authorList>
            <consortium name="The Broad Institute Genomics Platform"/>
            <consortium name="The Broad Institute Genome Sequencing Center for Infectious Disease"/>
            <person name="Wu L."/>
            <person name="Ma J."/>
        </authorList>
    </citation>
    <scope>NUCLEOTIDE SEQUENCE [LARGE SCALE GENOMIC DNA]</scope>
    <source>
        <strain evidence="3">CGMCC 4.1641</strain>
    </source>
</reference>
<name>A0ABW0A3U6_9ACTN</name>
<dbReference type="SMART" id="SM00530">
    <property type="entry name" value="HTH_XRE"/>
    <property type="match status" value="1"/>
</dbReference>
<dbReference type="EMBL" id="JBHSKJ010000013">
    <property type="protein sequence ID" value="MFC5147616.1"/>
    <property type="molecule type" value="Genomic_DNA"/>
</dbReference>
<evidence type="ECO:0000259" key="1">
    <source>
        <dbReference type="PROSITE" id="PS50943"/>
    </source>
</evidence>